<dbReference type="InterPro" id="IPR003591">
    <property type="entry name" value="Leu-rich_rpt_typical-subtyp"/>
</dbReference>
<dbReference type="FunFam" id="3.80.10.10:FF:000770">
    <property type="entry name" value="Uncharacterized protein"/>
    <property type="match status" value="1"/>
</dbReference>
<keyword evidence="1" id="KW-0433">Leucine-rich repeat</keyword>
<dbReference type="Gene3D" id="3.80.10.10">
    <property type="entry name" value="Ribonuclease Inhibitor"/>
    <property type="match status" value="1"/>
</dbReference>
<dbReference type="Pfam" id="PF13855">
    <property type="entry name" value="LRR_8"/>
    <property type="match status" value="2"/>
</dbReference>
<dbReference type="InterPro" id="IPR032675">
    <property type="entry name" value="LRR_dom_sf"/>
</dbReference>
<evidence type="ECO:0000313" key="9">
    <source>
        <dbReference type="Proteomes" id="UP000507470"/>
    </source>
</evidence>
<evidence type="ECO:0000256" key="1">
    <source>
        <dbReference type="ARBA" id="ARBA00022614"/>
    </source>
</evidence>
<feature type="region of interest" description="Disordered" evidence="6">
    <location>
        <begin position="369"/>
        <end position="390"/>
    </location>
</feature>
<name>A0A6J8DWZ5_MYTCO</name>
<dbReference type="SMART" id="SM00209">
    <property type="entry name" value="TSP1"/>
    <property type="match status" value="2"/>
</dbReference>
<dbReference type="PANTHER" id="PTHR24369:SF210">
    <property type="entry name" value="CHAOPTIN-RELATED"/>
    <property type="match status" value="1"/>
</dbReference>
<gene>
    <name evidence="8" type="ORF">MCOR_45621</name>
</gene>
<dbReference type="OrthoDB" id="6144425at2759"/>
<evidence type="ECO:0000256" key="5">
    <source>
        <dbReference type="ARBA" id="ARBA00023180"/>
    </source>
</evidence>
<feature type="chain" id="PRO_5026877375" description="HMCN" evidence="7">
    <location>
        <begin position="20"/>
        <end position="390"/>
    </location>
</feature>
<reference evidence="8 9" key="1">
    <citation type="submission" date="2020-06" db="EMBL/GenBank/DDBJ databases">
        <authorList>
            <person name="Li R."/>
            <person name="Bekaert M."/>
        </authorList>
    </citation>
    <scope>NUCLEOTIDE SEQUENCE [LARGE SCALE GENOMIC DNA]</scope>
    <source>
        <strain evidence="9">wild</strain>
    </source>
</reference>
<evidence type="ECO:0000256" key="6">
    <source>
        <dbReference type="SAM" id="MobiDB-lite"/>
    </source>
</evidence>
<dbReference type="SUPFAM" id="SSF52058">
    <property type="entry name" value="L domain-like"/>
    <property type="match status" value="1"/>
</dbReference>
<feature type="signal peptide" evidence="7">
    <location>
        <begin position="1"/>
        <end position="19"/>
    </location>
</feature>
<dbReference type="SUPFAM" id="SSF82895">
    <property type="entry name" value="TSP-1 type 1 repeat"/>
    <property type="match status" value="2"/>
</dbReference>
<dbReference type="FunFam" id="2.20.100.10:FF:000001">
    <property type="entry name" value="semaphorin-5A isoform X1"/>
    <property type="match status" value="2"/>
</dbReference>
<evidence type="ECO:0008006" key="10">
    <source>
        <dbReference type="Google" id="ProtNLM"/>
    </source>
</evidence>
<dbReference type="Pfam" id="PF00090">
    <property type="entry name" value="TSP_1"/>
    <property type="match status" value="2"/>
</dbReference>
<evidence type="ECO:0000313" key="8">
    <source>
        <dbReference type="EMBL" id="CAC5412630.1"/>
    </source>
</evidence>
<accession>A0A6J8DWZ5</accession>
<evidence type="ECO:0000256" key="7">
    <source>
        <dbReference type="SAM" id="SignalP"/>
    </source>
</evidence>
<keyword evidence="3" id="KW-0677">Repeat</keyword>
<dbReference type="PROSITE" id="PS51450">
    <property type="entry name" value="LRR"/>
    <property type="match status" value="2"/>
</dbReference>
<dbReference type="GO" id="GO:0005886">
    <property type="term" value="C:plasma membrane"/>
    <property type="evidence" value="ECO:0007669"/>
    <property type="project" value="TreeGrafter"/>
</dbReference>
<dbReference type="PANTHER" id="PTHR24369">
    <property type="entry name" value="ANTIGEN BSP, PUTATIVE-RELATED"/>
    <property type="match status" value="1"/>
</dbReference>
<keyword evidence="2 7" id="KW-0732">Signal</keyword>
<dbReference type="InterPro" id="IPR001611">
    <property type="entry name" value="Leu-rich_rpt"/>
</dbReference>
<dbReference type="SMART" id="SM00369">
    <property type="entry name" value="LRR_TYP"/>
    <property type="match status" value="5"/>
</dbReference>
<dbReference type="Proteomes" id="UP000507470">
    <property type="component" value="Unassembled WGS sequence"/>
</dbReference>
<dbReference type="Gene3D" id="2.20.100.10">
    <property type="entry name" value="Thrombospondin type-1 (TSP1) repeat"/>
    <property type="match status" value="2"/>
</dbReference>
<dbReference type="InterPro" id="IPR050541">
    <property type="entry name" value="LRR_TM_domain-containing"/>
</dbReference>
<keyword evidence="9" id="KW-1185">Reference proteome</keyword>
<organism evidence="8 9">
    <name type="scientific">Mytilus coruscus</name>
    <name type="common">Sea mussel</name>
    <dbReference type="NCBI Taxonomy" id="42192"/>
    <lineage>
        <taxon>Eukaryota</taxon>
        <taxon>Metazoa</taxon>
        <taxon>Spiralia</taxon>
        <taxon>Lophotrochozoa</taxon>
        <taxon>Mollusca</taxon>
        <taxon>Bivalvia</taxon>
        <taxon>Autobranchia</taxon>
        <taxon>Pteriomorphia</taxon>
        <taxon>Mytilida</taxon>
        <taxon>Mytiloidea</taxon>
        <taxon>Mytilidae</taxon>
        <taxon>Mytilinae</taxon>
        <taxon>Mytilus</taxon>
    </lineage>
</organism>
<evidence type="ECO:0000256" key="4">
    <source>
        <dbReference type="ARBA" id="ARBA00023157"/>
    </source>
</evidence>
<dbReference type="PROSITE" id="PS50092">
    <property type="entry name" value="TSP1"/>
    <property type="match status" value="2"/>
</dbReference>
<dbReference type="EMBL" id="CACVKT020008071">
    <property type="protein sequence ID" value="CAC5412630.1"/>
    <property type="molecule type" value="Genomic_DNA"/>
</dbReference>
<dbReference type="AlphaFoldDB" id="A0A6J8DWZ5"/>
<dbReference type="InterPro" id="IPR000884">
    <property type="entry name" value="TSP1_rpt"/>
</dbReference>
<sequence>MFNPVIIILTVSTLHESYASWCTMQQQISCMCFQSTRISCRDQRTLTQIPSGIPTDTTYLYLTGNAISSINSTVLSELTSLFILDLKNNYISSIESGAFADLTSLYLLSLESNRITSMNSTVLSGLTSLNTLRLQNNHISSIEHGAFTSLVSLEILNLENNKFSSLKSGMFASLVSLSNLNLKDNNLTTVSANLFGSTTNLRELDLSGMALMCCSMIDLIKWAQNQTELTVFTGTCHDLNTTTDIDSFNSTICSVDGEWGSWSTTPCSVTCGNGFKFRNRSCDNPSPSKDGQYCVGNSTEYSNCRLRNCPVDGQWGSWSTTSCSVSCGDGIWYRNRSCDSPKPSADGKYCVGPSMESMLCNLGECRESCKESDKKSEWKKAKEGKWRRNR</sequence>
<evidence type="ECO:0000256" key="3">
    <source>
        <dbReference type="ARBA" id="ARBA00022737"/>
    </source>
</evidence>
<protein>
    <recommendedName>
        <fullName evidence="10">HMCN</fullName>
    </recommendedName>
</protein>
<keyword evidence="5" id="KW-0325">Glycoprotein</keyword>
<evidence type="ECO:0000256" key="2">
    <source>
        <dbReference type="ARBA" id="ARBA00022729"/>
    </source>
</evidence>
<proteinExistence type="predicted"/>
<keyword evidence="4" id="KW-1015">Disulfide bond</keyword>
<dbReference type="InterPro" id="IPR036383">
    <property type="entry name" value="TSP1_rpt_sf"/>
</dbReference>